<evidence type="ECO:0000259" key="10">
    <source>
        <dbReference type="PROSITE" id="PS51330"/>
    </source>
</evidence>
<comment type="caution">
    <text evidence="11">The sequence shown here is derived from an EMBL/GenBank/DDBJ whole genome shotgun (WGS) entry which is preliminary data.</text>
</comment>
<dbReference type="GO" id="GO:0006730">
    <property type="term" value="P:one-carbon metabolic process"/>
    <property type="evidence" value="ECO:0007669"/>
    <property type="project" value="UniProtKB-KW"/>
</dbReference>
<keyword evidence="12" id="KW-1185">Reference proteome</keyword>
<dbReference type="RefSeq" id="WP_098074640.1">
    <property type="nucleotide sequence ID" value="NZ_PDEQ01000002.1"/>
</dbReference>
<dbReference type="PANTHER" id="PTHR48069">
    <property type="entry name" value="DIHYDROFOLATE REDUCTASE"/>
    <property type="match status" value="1"/>
</dbReference>
<dbReference type="PANTHER" id="PTHR48069:SF3">
    <property type="entry name" value="DIHYDROFOLATE REDUCTASE"/>
    <property type="match status" value="1"/>
</dbReference>
<evidence type="ECO:0000256" key="1">
    <source>
        <dbReference type="ARBA" id="ARBA00004903"/>
    </source>
</evidence>
<comment type="function">
    <text evidence="7 8">Key enzyme in folate metabolism. Catalyzes an essential reaction for de novo glycine and purine synthesis, and for DNA precursor synthesis.</text>
</comment>
<dbReference type="InterPro" id="IPR024072">
    <property type="entry name" value="DHFR-like_dom_sf"/>
</dbReference>
<dbReference type="OrthoDB" id="9804315at2"/>
<dbReference type="Gene3D" id="3.40.430.10">
    <property type="entry name" value="Dihydrofolate Reductase, subunit A"/>
    <property type="match status" value="1"/>
</dbReference>
<dbReference type="PRINTS" id="PR00070">
    <property type="entry name" value="DHFR"/>
</dbReference>
<dbReference type="UniPathway" id="UPA00077">
    <property type="reaction ID" value="UER00158"/>
</dbReference>
<comment type="catalytic activity">
    <reaction evidence="8">
        <text>(6S)-5,6,7,8-tetrahydrofolate + NADP(+) = 7,8-dihydrofolate + NADPH + H(+)</text>
        <dbReference type="Rhea" id="RHEA:15009"/>
        <dbReference type="ChEBI" id="CHEBI:15378"/>
        <dbReference type="ChEBI" id="CHEBI:57451"/>
        <dbReference type="ChEBI" id="CHEBI:57453"/>
        <dbReference type="ChEBI" id="CHEBI:57783"/>
        <dbReference type="ChEBI" id="CHEBI:58349"/>
        <dbReference type="EC" id="1.5.1.3"/>
    </reaction>
</comment>
<organism evidence="11 12">
    <name type="scientific">Longibacter salinarum</name>
    <dbReference type="NCBI Taxonomy" id="1850348"/>
    <lineage>
        <taxon>Bacteria</taxon>
        <taxon>Pseudomonadati</taxon>
        <taxon>Rhodothermota</taxon>
        <taxon>Rhodothermia</taxon>
        <taxon>Rhodothermales</taxon>
        <taxon>Salisaetaceae</taxon>
        <taxon>Longibacter</taxon>
    </lineage>
</organism>
<evidence type="ECO:0000256" key="9">
    <source>
        <dbReference type="RuleBase" id="RU004474"/>
    </source>
</evidence>
<dbReference type="GO" id="GO:0005829">
    <property type="term" value="C:cytosol"/>
    <property type="evidence" value="ECO:0007669"/>
    <property type="project" value="TreeGrafter"/>
</dbReference>
<evidence type="ECO:0000256" key="7">
    <source>
        <dbReference type="ARBA" id="ARBA00025067"/>
    </source>
</evidence>
<dbReference type="AlphaFoldDB" id="A0A2A8D0Q3"/>
<evidence type="ECO:0000256" key="2">
    <source>
        <dbReference type="ARBA" id="ARBA00009539"/>
    </source>
</evidence>
<dbReference type="PIRSF" id="PIRSF000194">
    <property type="entry name" value="DHFR"/>
    <property type="match status" value="1"/>
</dbReference>
<evidence type="ECO:0000256" key="4">
    <source>
        <dbReference type="ARBA" id="ARBA00022563"/>
    </source>
</evidence>
<evidence type="ECO:0000313" key="11">
    <source>
        <dbReference type="EMBL" id="PEN14461.1"/>
    </source>
</evidence>
<dbReference type="GO" id="GO:0046655">
    <property type="term" value="P:folic acid metabolic process"/>
    <property type="evidence" value="ECO:0007669"/>
    <property type="project" value="TreeGrafter"/>
</dbReference>
<dbReference type="PROSITE" id="PS51330">
    <property type="entry name" value="DHFR_2"/>
    <property type="match status" value="1"/>
</dbReference>
<reference evidence="11 12" key="1">
    <citation type="submission" date="2017-10" db="EMBL/GenBank/DDBJ databases">
        <title>Draft genome of Longibacter Salinarum.</title>
        <authorList>
            <person name="Goh K.M."/>
            <person name="Shamsir M.S."/>
            <person name="Lim S.W."/>
        </authorList>
    </citation>
    <scope>NUCLEOTIDE SEQUENCE [LARGE SCALE GENOMIC DNA]</scope>
    <source>
        <strain evidence="11 12">KCTC 52045</strain>
    </source>
</reference>
<proteinExistence type="inferred from homology"/>
<comment type="pathway">
    <text evidence="1 8">Cofactor biosynthesis; tetrahydrofolate biosynthesis; 5,6,7,8-tetrahydrofolate from 7,8-dihydrofolate: step 1/1.</text>
</comment>
<keyword evidence="4 8" id="KW-0554">One-carbon metabolism</keyword>
<dbReference type="InterPro" id="IPR012259">
    <property type="entry name" value="DHFR"/>
</dbReference>
<dbReference type="Proteomes" id="UP000220102">
    <property type="component" value="Unassembled WGS sequence"/>
</dbReference>
<keyword evidence="5 8" id="KW-0521">NADP</keyword>
<dbReference type="PROSITE" id="PS00075">
    <property type="entry name" value="DHFR_1"/>
    <property type="match status" value="1"/>
</dbReference>
<sequence length="164" mass="18928">MPEIVLIAAVAEENRVIGRDLDLPWHLPEDLKRFKRLTTGYPLILGRKTFQSIVHQFGGPLPNRRMIVLTRKGLDEDYEEVETYSSLDRALESVDGENTVFIGGGEAIYRQFLPHADRLELTLVEGEYDGDTYFPEYEHLIGDVFEATEVDERDGYRFVTFERT</sequence>
<dbReference type="Pfam" id="PF00186">
    <property type="entry name" value="DHFR_1"/>
    <property type="match status" value="1"/>
</dbReference>
<keyword evidence="6 8" id="KW-0560">Oxidoreductase</keyword>
<dbReference type="EMBL" id="PDEQ01000002">
    <property type="protein sequence ID" value="PEN14461.1"/>
    <property type="molecule type" value="Genomic_DNA"/>
</dbReference>
<evidence type="ECO:0000256" key="5">
    <source>
        <dbReference type="ARBA" id="ARBA00022857"/>
    </source>
</evidence>
<feature type="domain" description="DHFR" evidence="10">
    <location>
        <begin position="3"/>
        <end position="164"/>
    </location>
</feature>
<dbReference type="GO" id="GO:0046654">
    <property type="term" value="P:tetrahydrofolate biosynthetic process"/>
    <property type="evidence" value="ECO:0007669"/>
    <property type="project" value="UniProtKB-UniPathway"/>
</dbReference>
<name>A0A2A8D0Q3_9BACT</name>
<evidence type="ECO:0000313" key="12">
    <source>
        <dbReference type="Proteomes" id="UP000220102"/>
    </source>
</evidence>
<dbReference type="SUPFAM" id="SSF53597">
    <property type="entry name" value="Dihydrofolate reductase-like"/>
    <property type="match status" value="1"/>
</dbReference>
<dbReference type="GO" id="GO:0050661">
    <property type="term" value="F:NADP binding"/>
    <property type="evidence" value="ECO:0007669"/>
    <property type="project" value="InterPro"/>
</dbReference>
<dbReference type="EC" id="1.5.1.3" evidence="3 8"/>
<protein>
    <recommendedName>
        <fullName evidence="3 8">Dihydrofolate reductase</fullName>
        <ecNumber evidence="3 8">1.5.1.3</ecNumber>
    </recommendedName>
</protein>
<evidence type="ECO:0000256" key="3">
    <source>
        <dbReference type="ARBA" id="ARBA00012856"/>
    </source>
</evidence>
<dbReference type="InterPro" id="IPR001796">
    <property type="entry name" value="DHFR_dom"/>
</dbReference>
<evidence type="ECO:0000256" key="6">
    <source>
        <dbReference type="ARBA" id="ARBA00023002"/>
    </source>
</evidence>
<comment type="similarity">
    <text evidence="2 8 9">Belongs to the dihydrofolate reductase family.</text>
</comment>
<dbReference type="GO" id="GO:0046452">
    <property type="term" value="P:dihydrofolate metabolic process"/>
    <property type="evidence" value="ECO:0007669"/>
    <property type="project" value="TreeGrafter"/>
</dbReference>
<gene>
    <name evidence="11" type="ORF">CRI94_05395</name>
</gene>
<dbReference type="InterPro" id="IPR017925">
    <property type="entry name" value="DHFR_CS"/>
</dbReference>
<accession>A0A2A8D0Q3</accession>
<dbReference type="GO" id="GO:0004146">
    <property type="term" value="F:dihydrofolate reductase activity"/>
    <property type="evidence" value="ECO:0007669"/>
    <property type="project" value="UniProtKB-EC"/>
</dbReference>
<evidence type="ECO:0000256" key="8">
    <source>
        <dbReference type="PIRNR" id="PIRNR000194"/>
    </source>
</evidence>
<dbReference type="CDD" id="cd00209">
    <property type="entry name" value="DHFR"/>
    <property type="match status" value="1"/>
</dbReference>